<feature type="domain" description="NACHT" evidence="4">
    <location>
        <begin position="86"/>
        <end position="234"/>
    </location>
</feature>
<evidence type="ECO:0000256" key="3">
    <source>
        <dbReference type="PROSITE-ProRule" id="PRU00221"/>
    </source>
</evidence>
<dbReference type="SUPFAM" id="SSF52540">
    <property type="entry name" value="P-loop containing nucleoside triphosphate hydrolases"/>
    <property type="match status" value="1"/>
</dbReference>
<keyword evidence="1 3" id="KW-0853">WD repeat</keyword>
<sequence>MTSAIFHGRNDGVQIGINYGPVRAEIYQGHTTEDIDRICLRALRCPNSLEVKTRLKDTKDRLLRQSFEWVLHDQQYICWRNGNEVCLLWIKGGAGKGKTMMSIGLIEELSQEQDTSTVLTYFFCQNADNELNTLESIIKGLILRLVSQKSELNESLRRRWDTRNDRFSEDVSSWRALWSIFLEMLDRCDCSRVFIVVDALDECQDSGMADFLKLIVRTGLDQPTKIKWLLTSRPLEAAERTLLAGHEQMQVSLELNSGYISQSVQTYISYKVNELDRQNRYGETLMRQLKTGLFAKAEGTFLWVSLVCKRLENICADEALATLQDLPPGLYLLYDQILNQLREGQPDDVHNYMRLLKVMMLVYRPLKLEEVSSVTGLSCGDDMIKVLVNHCASFIRIRGNNIEFVHQSARDYLAGENGSSTLDSYGHYDHYNIVLSCLSHMTKQLKVNLLDLPRPDATAKFVKSLKRKIQAVLLSSLDYATTFWVQHLQKLPPRAIAQSRVFEEGPVRIFLQTKLLEWLECFSLLDNFPKAIDSIKALQDMAKIYSSALIFSPETSIVRVKNLDKIPQYLKSFPKTESTWASLIQTLEGHSAQVLTVAFSPDGKQIASGSVDETIKLWDSTTGDLQRTLEGHLDRVMTVAFSPDSKQIASGSVDKTIKLWDSTTGDLQKTLEGHSSTVMTIAFSPDGKQIASGSMDETIKLWDSTTGDLQKTLEDYSAQVYTMAFPPDSKQIASGSGDKTIKLWDSTTGDLEMTLEGHLRSVMTIAFSPDGKQIASGSGDETIKLWDGTTGDLQKTLEGHLSAVMTIAFSPDGKQIASGSRDETIKLWDSTTGDLQKTLDHSAQVLTVAFSPDGKQIASGSGDKTIKLWDSTTGDLQKTLEGHLDRVMTVAFSPDGKQIVSGSDDGTIKLWDTIKSHKTLQFLRRRLGSLLKVRPQREIETSEPVVNLKFSEDNLYLIIGTERIRLQDPAIEDHNNRPHSLQTFTVKDQWIFYGVMPLLRLSSDQQLACYDSQDDKVAIGLQNGQVLRFEFDRTILHSVSAMGGLKSRPKDFS</sequence>
<feature type="repeat" description="WD" evidence="3">
    <location>
        <begin position="797"/>
        <end position="838"/>
    </location>
</feature>
<dbReference type="InterPro" id="IPR027417">
    <property type="entry name" value="P-loop_NTPase"/>
</dbReference>
<feature type="repeat" description="WD" evidence="3">
    <location>
        <begin position="755"/>
        <end position="796"/>
    </location>
</feature>
<dbReference type="InterPro" id="IPR001680">
    <property type="entry name" value="WD40_rpt"/>
</dbReference>
<feature type="repeat" description="WD" evidence="3">
    <location>
        <begin position="713"/>
        <end position="754"/>
    </location>
</feature>
<organism evidence="5 6">
    <name type="scientific">Penicillium malachiteum</name>
    <dbReference type="NCBI Taxonomy" id="1324776"/>
    <lineage>
        <taxon>Eukaryota</taxon>
        <taxon>Fungi</taxon>
        <taxon>Dikarya</taxon>
        <taxon>Ascomycota</taxon>
        <taxon>Pezizomycotina</taxon>
        <taxon>Eurotiomycetes</taxon>
        <taxon>Eurotiomycetidae</taxon>
        <taxon>Eurotiales</taxon>
        <taxon>Aspergillaceae</taxon>
        <taxon>Penicillium</taxon>
    </lineage>
</organism>
<evidence type="ECO:0000313" key="6">
    <source>
        <dbReference type="Proteomes" id="UP001215712"/>
    </source>
</evidence>
<dbReference type="AlphaFoldDB" id="A0AAD6HFL2"/>
<proteinExistence type="predicted"/>
<dbReference type="EMBL" id="JAQJAN010000013">
    <property type="protein sequence ID" value="KAJ5712499.1"/>
    <property type="molecule type" value="Genomic_DNA"/>
</dbReference>
<dbReference type="InterPro" id="IPR007111">
    <property type="entry name" value="NACHT_NTPase"/>
</dbReference>
<dbReference type="Proteomes" id="UP001215712">
    <property type="component" value="Unassembled WGS sequence"/>
</dbReference>
<feature type="repeat" description="WD" evidence="3">
    <location>
        <begin position="838"/>
        <end position="879"/>
    </location>
</feature>
<name>A0AAD6HFL2_9EURO</name>
<reference evidence="5" key="1">
    <citation type="journal article" date="2023" name="IMA Fungus">
        <title>Comparative genomic study of the Penicillium genus elucidates a diverse pangenome and 15 lateral gene transfer events.</title>
        <authorList>
            <person name="Petersen C."/>
            <person name="Sorensen T."/>
            <person name="Nielsen M.R."/>
            <person name="Sondergaard T.E."/>
            <person name="Sorensen J.L."/>
            <person name="Fitzpatrick D.A."/>
            <person name="Frisvad J.C."/>
            <person name="Nielsen K.L."/>
        </authorList>
    </citation>
    <scope>NUCLEOTIDE SEQUENCE</scope>
    <source>
        <strain evidence="5">IBT 17514</strain>
    </source>
</reference>
<dbReference type="PRINTS" id="PR00320">
    <property type="entry name" value="GPROTEINBRPT"/>
</dbReference>
<dbReference type="PROSITE" id="PS50082">
    <property type="entry name" value="WD_REPEATS_2"/>
    <property type="match status" value="8"/>
</dbReference>
<dbReference type="SMART" id="SM00320">
    <property type="entry name" value="WD40"/>
    <property type="match status" value="9"/>
</dbReference>
<dbReference type="PROSITE" id="PS50294">
    <property type="entry name" value="WD_REPEATS_REGION"/>
    <property type="match status" value="8"/>
</dbReference>
<dbReference type="InterPro" id="IPR020472">
    <property type="entry name" value="WD40_PAC1"/>
</dbReference>
<evidence type="ECO:0000313" key="5">
    <source>
        <dbReference type="EMBL" id="KAJ5712499.1"/>
    </source>
</evidence>
<comment type="caution">
    <text evidence="5">The sequence shown here is derived from an EMBL/GenBank/DDBJ whole genome shotgun (WGS) entry which is preliminary data.</text>
</comment>
<dbReference type="Gene3D" id="2.130.10.10">
    <property type="entry name" value="YVTN repeat-like/Quinoprotein amine dehydrogenase"/>
    <property type="match status" value="4"/>
</dbReference>
<feature type="repeat" description="WD" evidence="3">
    <location>
        <begin position="587"/>
        <end position="628"/>
    </location>
</feature>
<keyword evidence="2" id="KW-0677">Repeat</keyword>
<dbReference type="CDD" id="cd00200">
    <property type="entry name" value="WD40"/>
    <property type="match status" value="1"/>
</dbReference>
<feature type="repeat" description="WD" evidence="3">
    <location>
        <begin position="629"/>
        <end position="670"/>
    </location>
</feature>
<dbReference type="PANTHER" id="PTHR19848:SF8">
    <property type="entry name" value="F-BOX AND WD REPEAT DOMAIN CONTAINING 7"/>
    <property type="match status" value="1"/>
</dbReference>
<dbReference type="FunFam" id="3.40.50.300:FF:001638">
    <property type="entry name" value="NACHT and WD40 domain protein"/>
    <property type="match status" value="1"/>
</dbReference>
<evidence type="ECO:0000259" key="4">
    <source>
        <dbReference type="PROSITE" id="PS50837"/>
    </source>
</evidence>
<feature type="repeat" description="WD" evidence="3">
    <location>
        <begin position="671"/>
        <end position="712"/>
    </location>
</feature>
<dbReference type="InterPro" id="IPR056884">
    <property type="entry name" value="NPHP3-like_N"/>
</dbReference>
<evidence type="ECO:0000256" key="1">
    <source>
        <dbReference type="ARBA" id="ARBA00022574"/>
    </source>
</evidence>
<accession>A0AAD6HFL2</accession>
<dbReference type="InterPro" id="IPR036322">
    <property type="entry name" value="WD40_repeat_dom_sf"/>
</dbReference>
<evidence type="ECO:0000256" key="2">
    <source>
        <dbReference type="ARBA" id="ARBA00022737"/>
    </source>
</evidence>
<dbReference type="Gene3D" id="3.40.50.300">
    <property type="entry name" value="P-loop containing nucleotide triphosphate hydrolases"/>
    <property type="match status" value="1"/>
</dbReference>
<gene>
    <name evidence="5" type="ORF">N7493_008967</name>
</gene>
<dbReference type="PANTHER" id="PTHR19848">
    <property type="entry name" value="WD40 REPEAT PROTEIN"/>
    <property type="match status" value="1"/>
</dbReference>
<dbReference type="PROSITE" id="PS50837">
    <property type="entry name" value="NACHT"/>
    <property type="match status" value="1"/>
</dbReference>
<feature type="repeat" description="WD" evidence="3">
    <location>
        <begin position="880"/>
        <end position="912"/>
    </location>
</feature>
<dbReference type="Pfam" id="PF00400">
    <property type="entry name" value="WD40"/>
    <property type="match status" value="8"/>
</dbReference>
<protein>
    <submittedName>
        <fullName evidence="5">G-protein beta WD- 40 repeats containing protein</fullName>
    </submittedName>
</protein>
<dbReference type="InterPro" id="IPR015943">
    <property type="entry name" value="WD40/YVTN_repeat-like_dom_sf"/>
</dbReference>
<keyword evidence="6" id="KW-1185">Reference proteome</keyword>
<dbReference type="Pfam" id="PF24883">
    <property type="entry name" value="NPHP3_N"/>
    <property type="match status" value="1"/>
</dbReference>
<dbReference type="SUPFAM" id="SSF50978">
    <property type="entry name" value="WD40 repeat-like"/>
    <property type="match status" value="2"/>
</dbReference>
<reference evidence="5" key="2">
    <citation type="submission" date="2023-01" db="EMBL/GenBank/DDBJ databases">
        <authorList>
            <person name="Petersen C."/>
        </authorList>
    </citation>
    <scope>NUCLEOTIDE SEQUENCE</scope>
    <source>
        <strain evidence="5">IBT 17514</strain>
    </source>
</reference>